<dbReference type="AlphaFoldDB" id="A0A7C5NZF4"/>
<gene>
    <name evidence="1" type="ORF">ENL40_03495</name>
</gene>
<organism evidence="1">
    <name type="scientific">Thermococcus litoralis</name>
    <dbReference type="NCBI Taxonomy" id="2265"/>
    <lineage>
        <taxon>Archaea</taxon>
        <taxon>Methanobacteriati</taxon>
        <taxon>Methanobacteriota</taxon>
        <taxon>Thermococci</taxon>
        <taxon>Thermococcales</taxon>
        <taxon>Thermococcaceae</taxon>
        <taxon>Thermococcus</taxon>
    </lineage>
</organism>
<sequence length="76" mass="8524">MMRIFKVKAKVSREVHGLGEGVSYVSLLVLASDERDVKALAEKYFQEEGLKKENFDILSIEEIKSRKGKVLGIIVG</sequence>
<dbReference type="EMBL" id="DRTU01000152">
    <property type="protein sequence ID" value="HHI00528.1"/>
    <property type="molecule type" value="Genomic_DNA"/>
</dbReference>
<comment type="caution">
    <text evidence="1">The sequence shown here is derived from an EMBL/GenBank/DDBJ whole genome shotgun (WGS) entry which is preliminary data.</text>
</comment>
<proteinExistence type="predicted"/>
<protein>
    <submittedName>
        <fullName evidence="1">Uncharacterized protein</fullName>
    </submittedName>
</protein>
<dbReference type="Proteomes" id="UP000886217">
    <property type="component" value="Unassembled WGS sequence"/>
</dbReference>
<name>A0A7C5NZF4_THELI</name>
<reference evidence="1" key="1">
    <citation type="journal article" date="2020" name="mSystems">
        <title>Genome- and Community-Level Interaction Insights into Carbon Utilization and Element Cycling Functions of Hydrothermarchaeota in Hydrothermal Sediment.</title>
        <authorList>
            <person name="Zhou Z."/>
            <person name="Liu Y."/>
            <person name="Xu W."/>
            <person name="Pan J."/>
            <person name="Luo Z.H."/>
            <person name="Li M."/>
        </authorList>
    </citation>
    <scope>NUCLEOTIDE SEQUENCE [LARGE SCALE GENOMIC DNA]</scope>
    <source>
        <strain evidence="1">HyVt-93</strain>
    </source>
</reference>
<evidence type="ECO:0000313" key="1">
    <source>
        <dbReference type="EMBL" id="HHI00528.1"/>
    </source>
</evidence>
<accession>A0A7C5NZF4</accession>